<dbReference type="AlphaFoldDB" id="A0A8J3BB26"/>
<name>A0A8J3BB26_9BACI</name>
<comment type="caution">
    <text evidence="1">The sequence shown here is derived from an EMBL/GenBank/DDBJ whole genome shotgun (WGS) entry which is preliminary data.</text>
</comment>
<dbReference type="Proteomes" id="UP000637720">
    <property type="component" value="Unassembled WGS sequence"/>
</dbReference>
<evidence type="ECO:0000313" key="1">
    <source>
        <dbReference type="EMBL" id="GGJ91609.1"/>
    </source>
</evidence>
<dbReference type="RefSeq" id="WP_157057599.1">
    <property type="nucleotide sequence ID" value="NZ_BMOF01000001.1"/>
</dbReference>
<accession>A0A8J3BB26</accession>
<reference evidence="1" key="2">
    <citation type="submission" date="2020-09" db="EMBL/GenBank/DDBJ databases">
        <authorList>
            <person name="Sun Q."/>
            <person name="Ohkuma M."/>
        </authorList>
    </citation>
    <scope>NUCLEOTIDE SEQUENCE</scope>
    <source>
        <strain evidence="1">JCM 14719</strain>
    </source>
</reference>
<evidence type="ECO:0000313" key="2">
    <source>
        <dbReference type="Proteomes" id="UP000637720"/>
    </source>
</evidence>
<protein>
    <submittedName>
        <fullName evidence="1">Uncharacterized protein</fullName>
    </submittedName>
</protein>
<reference evidence="1" key="1">
    <citation type="journal article" date="2014" name="Int. J. Syst. Evol. Microbiol.">
        <title>Complete genome sequence of Corynebacterium casei LMG S-19264T (=DSM 44701T), isolated from a smear-ripened cheese.</title>
        <authorList>
            <consortium name="US DOE Joint Genome Institute (JGI-PGF)"/>
            <person name="Walter F."/>
            <person name="Albersmeier A."/>
            <person name="Kalinowski J."/>
            <person name="Ruckert C."/>
        </authorList>
    </citation>
    <scope>NUCLEOTIDE SEQUENCE</scope>
    <source>
        <strain evidence="1">JCM 14719</strain>
    </source>
</reference>
<dbReference type="EMBL" id="BMOF01000001">
    <property type="protein sequence ID" value="GGJ91609.1"/>
    <property type="molecule type" value="Genomic_DNA"/>
</dbReference>
<gene>
    <name evidence="1" type="ORF">GCM10007043_01660</name>
</gene>
<keyword evidence="2" id="KW-1185">Reference proteome</keyword>
<proteinExistence type="predicted"/>
<organism evidence="1 2">
    <name type="scientific">Calditerricola satsumensis</name>
    <dbReference type="NCBI Taxonomy" id="373054"/>
    <lineage>
        <taxon>Bacteria</taxon>
        <taxon>Bacillati</taxon>
        <taxon>Bacillota</taxon>
        <taxon>Bacilli</taxon>
        <taxon>Bacillales</taxon>
        <taxon>Bacillaceae</taxon>
        <taxon>Calditerricola</taxon>
    </lineage>
</organism>
<sequence length="125" mass="12823">MALAIGHSSGWYVKGPNYSVSKEYGFSASGAIIEAGYNKYGLNASVKKVGAEANLSFRNGTLAVGGEAYLTKYDLSGTVNIKGVNITVGMTASLGAIGAQVYAGKKTGIHISYGAGAGMYINVSR</sequence>